<dbReference type="EMBL" id="BMFW01000005">
    <property type="protein sequence ID" value="GGH93919.1"/>
    <property type="molecule type" value="Genomic_DNA"/>
</dbReference>
<dbReference type="InterPro" id="IPR011335">
    <property type="entry name" value="Restrct_endonuc-II-like"/>
</dbReference>
<comment type="caution">
    <text evidence="2">The sequence shown here is derived from an EMBL/GenBank/DDBJ whole genome shotgun (WGS) entry which is preliminary data.</text>
</comment>
<organism evidence="2 3">
    <name type="scientific">Arthrobacter liuii</name>
    <dbReference type="NCBI Taxonomy" id="1476996"/>
    <lineage>
        <taxon>Bacteria</taxon>
        <taxon>Bacillati</taxon>
        <taxon>Actinomycetota</taxon>
        <taxon>Actinomycetes</taxon>
        <taxon>Micrococcales</taxon>
        <taxon>Micrococcaceae</taxon>
        <taxon>Arthrobacter</taxon>
    </lineage>
</organism>
<proteinExistence type="predicted"/>
<dbReference type="Gene3D" id="3.90.320.10">
    <property type="match status" value="1"/>
</dbReference>
<gene>
    <name evidence="2" type="ORF">GCM10007170_15910</name>
</gene>
<protein>
    <recommendedName>
        <fullName evidence="1">YqaJ viral recombinase domain-containing protein</fullName>
    </recommendedName>
</protein>
<feature type="domain" description="YqaJ viral recombinase" evidence="1">
    <location>
        <begin position="23"/>
        <end position="151"/>
    </location>
</feature>
<evidence type="ECO:0000259" key="1">
    <source>
        <dbReference type="Pfam" id="PF09588"/>
    </source>
</evidence>
<keyword evidence="3" id="KW-1185">Reference proteome</keyword>
<dbReference type="InterPro" id="IPR019080">
    <property type="entry name" value="YqaJ_viral_recombinase"/>
</dbReference>
<name>A0ABQ2AMZ1_9MICC</name>
<evidence type="ECO:0000313" key="3">
    <source>
        <dbReference type="Proteomes" id="UP000643279"/>
    </source>
</evidence>
<sequence>MSVTFEDRSLPEVQPGSAQWMTYMTASKVSAIMKHSTYDSYLSLWLKMAGQIQPEADDDIKRRGHYLEPAVRAWFRDQHPEWQVTETGMWVHKEIPWAASTPDGIIHTPDGTELFEAKSSTLDGEWGEPLTDQIPPGYKDQAMWQMFTTGMRRVRLAVIKSFLDFAEYIIDYDAEYVSLMLAEVTTFMDSLEQGKRPSLDPLDGHAATYAAIKELNPGIEDDTYELDDEDAIRYLTAVNARKAAEEIEQGAKTYIANLAGQAHYIKWNGKSVFTRQSRKGGTPYLVASKNLPTIPEESAAA</sequence>
<reference evidence="3" key="1">
    <citation type="journal article" date="2019" name="Int. J. Syst. Evol. Microbiol.">
        <title>The Global Catalogue of Microorganisms (GCM) 10K type strain sequencing project: providing services to taxonomists for standard genome sequencing and annotation.</title>
        <authorList>
            <consortium name="The Broad Institute Genomics Platform"/>
            <consortium name="The Broad Institute Genome Sequencing Center for Infectious Disease"/>
            <person name="Wu L."/>
            <person name="Ma J."/>
        </authorList>
    </citation>
    <scope>NUCLEOTIDE SEQUENCE [LARGE SCALE GENOMIC DNA]</scope>
    <source>
        <strain evidence="3">CGMCC 1.12778</strain>
    </source>
</reference>
<dbReference type="Pfam" id="PF09588">
    <property type="entry name" value="YqaJ"/>
    <property type="match status" value="1"/>
</dbReference>
<evidence type="ECO:0000313" key="2">
    <source>
        <dbReference type="EMBL" id="GGH93919.1"/>
    </source>
</evidence>
<dbReference type="Proteomes" id="UP000643279">
    <property type="component" value="Unassembled WGS sequence"/>
</dbReference>
<dbReference type="SUPFAM" id="SSF52980">
    <property type="entry name" value="Restriction endonuclease-like"/>
    <property type="match status" value="1"/>
</dbReference>
<dbReference type="InterPro" id="IPR011604">
    <property type="entry name" value="PDDEXK-like_dom_sf"/>
</dbReference>
<accession>A0ABQ2AMZ1</accession>